<dbReference type="Gene3D" id="3.40.50.300">
    <property type="entry name" value="P-loop containing nucleotide triphosphate hydrolases"/>
    <property type="match status" value="1"/>
</dbReference>
<organism evidence="1 2">
    <name type="scientific">Levilactobacillus bambusae</name>
    <dbReference type="NCBI Taxonomy" id="2024736"/>
    <lineage>
        <taxon>Bacteria</taxon>
        <taxon>Bacillati</taxon>
        <taxon>Bacillota</taxon>
        <taxon>Bacilli</taxon>
        <taxon>Lactobacillales</taxon>
        <taxon>Lactobacillaceae</taxon>
        <taxon>Levilactobacillus</taxon>
    </lineage>
</organism>
<dbReference type="InterPro" id="IPR027417">
    <property type="entry name" value="P-loop_NTPase"/>
</dbReference>
<dbReference type="AlphaFoldDB" id="A0A2V1N5H0"/>
<reference evidence="1 2" key="1">
    <citation type="journal article" date="2018" name="Int. J. Syst. Evol. Microbiol.">
        <title>Lactobacillus bambusae sp. nov., isolated from a traditional fermented Ma-bamboo shoots of Taiwan.</title>
        <authorList>
            <person name="Wang L.-T."/>
        </authorList>
    </citation>
    <scope>NUCLEOTIDE SEQUENCE [LARGE SCALE GENOMIC DNA]</scope>
    <source>
        <strain evidence="1 2">BS-W1</strain>
    </source>
</reference>
<sequence length="381" mass="41712">MALTFPEMKLAVNIVLNSGNVPAIVGDAGIGKSALVREVAADRGAQLFTTVVSLSEKGDLAIPVPPLTDAAFIDTQRYGRLADVAYGYSHTLIEIIEAAERHPDQPIIWFLDEFNRGTQAVQSELMNLVLQRQINTLKLPDQVQLILAENPDASMTGFEQTAYGVTPGDAAINDRTVRLVLTADSTSWLTWAGDHINGLVKEYLEQTPGDLMPTDHDEDLYPTPRAWERVSDILNQTTELTVAEQETVLPDLITGNLGVTVGQAFYGFVHTRQPGLTVKQFYTQPESVVLATLKTLSPSSQQHVLELALTDPVWPLTQDQTAARFLFGLQQLPLDGQYAVALKLAEQPDELEILNQAANDQPSVAKLYQRLTEIGSQGLEA</sequence>
<accession>A0A2V1N5H0</accession>
<dbReference type="OrthoDB" id="40849at2"/>
<comment type="caution">
    <text evidence="1">The sequence shown here is derived from an EMBL/GenBank/DDBJ whole genome shotgun (WGS) entry which is preliminary data.</text>
</comment>
<name>A0A2V1N5H0_9LACO</name>
<keyword evidence="2" id="KW-1185">Reference proteome</keyword>
<dbReference type="SUPFAM" id="SSF52540">
    <property type="entry name" value="P-loop containing nucleoside triphosphate hydrolases"/>
    <property type="match status" value="1"/>
</dbReference>
<gene>
    <name evidence="1" type="ORF">DCM90_01625</name>
</gene>
<dbReference type="Proteomes" id="UP000245080">
    <property type="component" value="Unassembled WGS sequence"/>
</dbReference>
<evidence type="ECO:0000313" key="1">
    <source>
        <dbReference type="EMBL" id="PWG00900.1"/>
    </source>
</evidence>
<protein>
    <submittedName>
        <fullName evidence="1">ATPase</fullName>
    </submittedName>
</protein>
<dbReference type="RefSeq" id="WP_109249613.1">
    <property type="nucleotide sequence ID" value="NZ_QCXQ01000001.1"/>
</dbReference>
<evidence type="ECO:0000313" key="2">
    <source>
        <dbReference type="Proteomes" id="UP000245080"/>
    </source>
</evidence>
<proteinExistence type="predicted"/>
<dbReference type="EMBL" id="QCXQ01000001">
    <property type="protein sequence ID" value="PWG00900.1"/>
    <property type="molecule type" value="Genomic_DNA"/>
</dbReference>